<gene>
    <name evidence="3" type="ORF">TWF694_008064</name>
</gene>
<evidence type="ECO:0000256" key="2">
    <source>
        <dbReference type="SAM" id="Phobius"/>
    </source>
</evidence>
<proteinExistence type="predicted"/>
<name>A0AAV9XG82_9PEZI</name>
<feature type="compositionally biased region" description="Low complexity" evidence="1">
    <location>
        <begin position="97"/>
        <end position="156"/>
    </location>
</feature>
<evidence type="ECO:0000313" key="3">
    <source>
        <dbReference type="EMBL" id="KAK6540671.1"/>
    </source>
</evidence>
<accession>A0AAV9XG82</accession>
<keyword evidence="4" id="KW-1185">Reference proteome</keyword>
<dbReference type="Proteomes" id="UP001365542">
    <property type="component" value="Unassembled WGS sequence"/>
</dbReference>
<comment type="caution">
    <text evidence="3">The sequence shown here is derived from an EMBL/GenBank/DDBJ whole genome shotgun (WGS) entry which is preliminary data.</text>
</comment>
<keyword evidence="2" id="KW-0472">Membrane</keyword>
<keyword evidence="2" id="KW-1133">Transmembrane helix</keyword>
<dbReference type="EMBL" id="JAVHJO010000004">
    <property type="protein sequence ID" value="KAK6540671.1"/>
    <property type="molecule type" value="Genomic_DNA"/>
</dbReference>
<feature type="transmembrane region" description="Helical" evidence="2">
    <location>
        <begin position="54"/>
        <end position="77"/>
    </location>
</feature>
<keyword evidence="2" id="KW-0812">Transmembrane</keyword>
<protein>
    <submittedName>
        <fullName evidence="3">Uncharacterized protein</fullName>
    </submittedName>
</protein>
<reference evidence="3 4" key="1">
    <citation type="submission" date="2019-10" db="EMBL/GenBank/DDBJ databases">
        <authorList>
            <person name="Palmer J.M."/>
        </authorList>
    </citation>
    <scope>NUCLEOTIDE SEQUENCE [LARGE SCALE GENOMIC DNA]</scope>
    <source>
        <strain evidence="3 4">TWF694</strain>
    </source>
</reference>
<sequence length="317" mass="32253">MASGYPSYRAVPVQPTFGGIEDHNHMGNGIAERYAYDQTPKRDDTICGFRRRNFFIVLGVLVVLVIAGLATGLGVALSSKNKSPTTQQSGSGAQENSGTSSITNTPTTSGGTSATSKPGFSRPQASSSSSGSPGSSPSQTSTKSSETTSAPATTSGPAVANAFALSTGIHSFTLTGMATAGNIQLCAYLSVLLAQSTVLFPTIAGNAQSAYTATYNIDGISGGVTATGTPSSSGTAPSATVWYFDSGKYEYTLGQTFGTCAVEANSAFTISENGDVAFQALSTIQSSCNIENILDFNAGDNCKLSYSGTDTNPGSIS</sequence>
<evidence type="ECO:0000313" key="4">
    <source>
        <dbReference type="Proteomes" id="UP001365542"/>
    </source>
</evidence>
<organism evidence="3 4">
    <name type="scientific">Orbilia ellipsospora</name>
    <dbReference type="NCBI Taxonomy" id="2528407"/>
    <lineage>
        <taxon>Eukaryota</taxon>
        <taxon>Fungi</taxon>
        <taxon>Dikarya</taxon>
        <taxon>Ascomycota</taxon>
        <taxon>Pezizomycotina</taxon>
        <taxon>Orbiliomycetes</taxon>
        <taxon>Orbiliales</taxon>
        <taxon>Orbiliaceae</taxon>
        <taxon>Orbilia</taxon>
    </lineage>
</organism>
<dbReference type="AlphaFoldDB" id="A0AAV9XG82"/>
<feature type="compositionally biased region" description="Polar residues" evidence="1">
    <location>
        <begin position="78"/>
        <end position="96"/>
    </location>
</feature>
<feature type="region of interest" description="Disordered" evidence="1">
    <location>
        <begin position="77"/>
        <end position="156"/>
    </location>
</feature>
<evidence type="ECO:0000256" key="1">
    <source>
        <dbReference type="SAM" id="MobiDB-lite"/>
    </source>
</evidence>